<dbReference type="SMART" id="SM00363">
    <property type="entry name" value="S4"/>
    <property type="match status" value="1"/>
</dbReference>
<dbReference type="InterPro" id="IPR036986">
    <property type="entry name" value="S4_RNA-bd_sf"/>
</dbReference>
<dbReference type="GO" id="GO:0001522">
    <property type="term" value="P:pseudouridine synthesis"/>
    <property type="evidence" value="ECO:0007669"/>
    <property type="project" value="InterPro"/>
</dbReference>
<evidence type="ECO:0000256" key="10">
    <source>
        <dbReference type="PROSITE-ProRule" id="PRU00182"/>
    </source>
</evidence>
<dbReference type="EC" id="5.4.99.21" evidence="3"/>
<feature type="domain" description="RNA-binding S4" evidence="11">
    <location>
        <begin position="4"/>
        <end position="60"/>
    </location>
</feature>
<dbReference type="PANTHER" id="PTHR47683">
    <property type="entry name" value="PSEUDOURIDINE SYNTHASE FAMILY PROTEIN-RELATED"/>
    <property type="match status" value="1"/>
</dbReference>
<evidence type="ECO:0000256" key="6">
    <source>
        <dbReference type="ARBA" id="ARBA00041697"/>
    </source>
</evidence>
<evidence type="ECO:0000256" key="1">
    <source>
        <dbReference type="ARBA" id="ARBA00036390"/>
    </source>
</evidence>
<dbReference type="PANTHER" id="PTHR47683:SF2">
    <property type="entry name" value="RNA-BINDING S4 DOMAIN-CONTAINING PROTEIN"/>
    <property type="match status" value="1"/>
</dbReference>
<evidence type="ECO:0000313" key="13">
    <source>
        <dbReference type="Proteomes" id="UP000547058"/>
    </source>
</evidence>
<dbReference type="GO" id="GO:0006396">
    <property type="term" value="P:RNA processing"/>
    <property type="evidence" value="ECO:0007669"/>
    <property type="project" value="UniProtKB-ARBA"/>
</dbReference>
<evidence type="ECO:0000256" key="8">
    <source>
        <dbReference type="ARBA" id="ARBA00042890"/>
    </source>
</evidence>
<evidence type="ECO:0000256" key="2">
    <source>
        <dbReference type="ARBA" id="ARBA00036535"/>
    </source>
</evidence>
<dbReference type="Pfam" id="PF01479">
    <property type="entry name" value="S4"/>
    <property type="match status" value="1"/>
</dbReference>
<dbReference type="PROSITE" id="PS50889">
    <property type="entry name" value="S4"/>
    <property type="match status" value="1"/>
</dbReference>
<dbReference type="InterPro" id="IPR020103">
    <property type="entry name" value="PsdUridine_synth_cat_dom_sf"/>
</dbReference>
<reference evidence="12 13" key="1">
    <citation type="submission" date="2020-08" db="EMBL/GenBank/DDBJ databases">
        <title>Stenotrophomonas tumulicola JCM 30961.</title>
        <authorList>
            <person name="Deng Y."/>
        </authorList>
    </citation>
    <scope>NUCLEOTIDE SEQUENCE [LARGE SCALE GENOMIC DNA]</scope>
    <source>
        <strain evidence="12 13">JCM 30961</strain>
    </source>
</reference>
<evidence type="ECO:0000256" key="7">
    <source>
        <dbReference type="ARBA" id="ARBA00042843"/>
    </source>
</evidence>
<evidence type="ECO:0000313" key="12">
    <source>
        <dbReference type="EMBL" id="MBA8680333.1"/>
    </source>
</evidence>
<dbReference type="EMBL" id="JACGXS010000001">
    <property type="protein sequence ID" value="MBA8680333.1"/>
    <property type="molecule type" value="Genomic_DNA"/>
</dbReference>
<accession>A0A7W3IFW3</accession>
<dbReference type="CDD" id="cd00165">
    <property type="entry name" value="S4"/>
    <property type="match status" value="1"/>
</dbReference>
<proteinExistence type="predicted"/>
<dbReference type="Proteomes" id="UP000547058">
    <property type="component" value="Unassembled WGS sequence"/>
</dbReference>
<protein>
    <recommendedName>
        <fullName evidence="4">Dual-specificity RNA pseudouridine synthase RluF</fullName>
        <ecNumber evidence="3">5.4.99.21</ecNumber>
    </recommendedName>
    <alternativeName>
        <fullName evidence="6">23S rRNA pseudouridine(2604) synthase</fullName>
    </alternativeName>
    <alternativeName>
        <fullName evidence="8">Ribosomal large subunit pseudouridine synthase F</fullName>
    </alternativeName>
    <alternativeName>
        <fullName evidence="7">rRNA pseudouridylate synthase F</fullName>
    </alternativeName>
    <alternativeName>
        <fullName evidence="9">rRNA-uridine isomerase F</fullName>
    </alternativeName>
    <alternativeName>
        <fullName evidence="5">tRNA(Tyr) pseudouridine(35) synthase</fullName>
    </alternativeName>
</protein>
<comment type="catalytic activity">
    <reaction evidence="1">
        <text>uridine(35) in tRNA(Tyr) = pseudouridine(35) in tRNA(Tyr)</text>
        <dbReference type="Rhea" id="RHEA:60556"/>
        <dbReference type="Rhea" id="RHEA-COMP:15607"/>
        <dbReference type="Rhea" id="RHEA-COMP:15608"/>
        <dbReference type="ChEBI" id="CHEBI:65314"/>
        <dbReference type="ChEBI" id="CHEBI:65315"/>
    </reaction>
</comment>
<evidence type="ECO:0000256" key="5">
    <source>
        <dbReference type="ARBA" id="ARBA00041420"/>
    </source>
</evidence>
<sequence length="235" mass="25917">MLPIRLDKRLAELLGCPRGEARRYIEGGWVRVDGQVVEQPQAAVTTEQIDLDPAARDERAERVSMLLAKPPGMPADALCAQITPETQSPLDASGTRPLQRHFHGLQLAASLPAADSGLVVISQDPLILSHLQQQLSRTEQEFLVDVQGERALWDVARLQAGLKENGRTIPGCKISWQSEQRLRFAGKGLHPRMLREACAGASMQVVGIRRLRIGRVSLGKLAAGHWRYLGADERF</sequence>
<evidence type="ECO:0000256" key="3">
    <source>
        <dbReference type="ARBA" id="ARBA00038922"/>
    </source>
</evidence>
<comment type="catalytic activity">
    <reaction evidence="2">
        <text>uridine(2604) in 23S rRNA = pseudouridine(2604) in 23S rRNA</text>
        <dbReference type="Rhea" id="RHEA:38875"/>
        <dbReference type="Rhea" id="RHEA-COMP:10093"/>
        <dbReference type="Rhea" id="RHEA-COMP:10094"/>
        <dbReference type="ChEBI" id="CHEBI:65314"/>
        <dbReference type="ChEBI" id="CHEBI:65315"/>
        <dbReference type="EC" id="5.4.99.21"/>
    </reaction>
</comment>
<dbReference type="Gene3D" id="3.30.2350.10">
    <property type="entry name" value="Pseudouridine synthase"/>
    <property type="match status" value="1"/>
</dbReference>
<evidence type="ECO:0000259" key="11">
    <source>
        <dbReference type="SMART" id="SM00363"/>
    </source>
</evidence>
<dbReference type="GO" id="GO:0160138">
    <property type="term" value="F:23S rRNA pseudouridine(2604) synthase activity"/>
    <property type="evidence" value="ECO:0007669"/>
    <property type="project" value="UniProtKB-EC"/>
</dbReference>
<dbReference type="Gene3D" id="3.10.290.10">
    <property type="entry name" value="RNA-binding S4 domain"/>
    <property type="match status" value="1"/>
</dbReference>
<dbReference type="InterPro" id="IPR002942">
    <property type="entry name" value="S4_RNA-bd"/>
</dbReference>
<gene>
    <name evidence="12" type="ORF">H4O11_00710</name>
</gene>
<name>A0A7W3IFW3_9GAMM</name>
<keyword evidence="10" id="KW-0694">RNA-binding</keyword>
<organism evidence="12 13">
    <name type="scientific">Stenotrophomonas tumulicola</name>
    <dbReference type="NCBI Taxonomy" id="1685415"/>
    <lineage>
        <taxon>Bacteria</taxon>
        <taxon>Pseudomonadati</taxon>
        <taxon>Pseudomonadota</taxon>
        <taxon>Gammaproteobacteria</taxon>
        <taxon>Lysobacterales</taxon>
        <taxon>Lysobacteraceae</taxon>
        <taxon>Stenotrophomonas</taxon>
    </lineage>
</organism>
<dbReference type="GO" id="GO:0003723">
    <property type="term" value="F:RNA binding"/>
    <property type="evidence" value="ECO:0007669"/>
    <property type="project" value="UniProtKB-KW"/>
</dbReference>
<dbReference type="RefSeq" id="WP_182337509.1">
    <property type="nucleotide sequence ID" value="NZ_JACGXS010000001.1"/>
</dbReference>
<dbReference type="SUPFAM" id="SSF55120">
    <property type="entry name" value="Pseudouridine synthase"/>
    <property type="match status" value="1"/>
</dbReference>
<evidence type="ECO:0000256" key="4">
    <source>
        <dbReference type="ARBA" id="ARBA00039989"/>
    </source>
</evidence>
<keyword evidence="13" id="KW-1185">Reference proteome</keyword>
<dbReference type="AlphaFoldDB" id="A0A7W3IFW3"/>
<evidence type="ECO:0000256" key="9">
    <source>
        <dbReference type="ARBA" id="ARBA00043147"/>
    </source>
</evidence>
<dbReference type="InterPro" id="IPR050343">
    <property type="entry name" value="RsuA_PseudoU_synthase"/>
</dbReference>
<dbReference type="SUPFAM" id="SSF55174">
    <property type="entry name" value="Alpha-L RNA-binding motif"/>
    <property type="match status" value="1"/>
</dbReference>
<comment type="caution">
    <text evidence="12">The sequence shown here is derived from an EMBL/GenBank/DDBJ whole genome shotgun (WGS) entry which is preliminary data.</text>
</comment>